<dbReference type="OrthoDB" id="9808669at2"/>
<evidence type="ECO:0000313" key="6">
    <source>
        <dbReference type="Proteomes" id="UP000321523"/>
    </source>
</evidence>
<feature type="domain" description="Ketosynthase family 3 (KS3)" evidence="4">
    <location>
        <begin position="1"/>
        <end position="395"/>
    </location>
</feature>
<dbReference type="GO" id="GO:0005829">
    <property type="term" value="C:cytosol"/>
    <property type="evidence" value="ECO:0007669"/>
    <property type="project" value="TreeGrafter"/>
</dbReference>
<name>A0A512DYE5_9PROT</name>
<dbReference type="InterPro" id="IPR016039">
    <property type="entry name" value="Thiolase-like"/>
</dbReference>
<evidence type="ECO:0000256" key="3">
    <source>
        <dbReference type="RuleBase" id="RU003694"/>
    </source>
</evidence>
<dbReference type="AlphaFoldDB" id="A0A512DYE5"/>
<dbReference type="CDD" id="cd00834">
    <property type="entry name" value="KAS_I_II"/>
    <property type="match status" value="1"/>
</dbReference>
<dbReference type="Pfam" id="PF00109">
    <property type="entry name" value="ketoacyl-synt"/>
    <property type="match status" value="1"/>
</dbReference>
<dbReference type="Proteomes" id="UP000321523">
    <property type="component" value="Unassembled WGS sequence"/>
</dbReference>
<gene>
    <name evidence="5" type="primary">fabF</name>
    <name evidence="5" type="ORF">SAE02_53680</name>
</gene>
<dbReference type="PANTHER" id="PTHR11712:SF320">
    <property type="entry name" value="BETA-KETOACYL SYNTHASE"/>
    <property type="match status" value="1"/>
</dbReference>
<dbReference type="GO" id="GO:0004315">
    <property type="term" value="F:3-oxoacyl-[acyl-carrier-protein] synthase activity"/>
    <property type="evidence" value="ECO:0007669"/>
    <property type="project" value="InterPro"/>
</dbReference>
<dbReference type="PROSITE" id="PS00606">
    <property type="entry name" value="KS3_1"/>
    <property type="match status" value="1"/>
</dbReference>
<dbReference type="Gene3D" id="3.40.47.10">
    <property type="match status" value="1"/>
</dbReference>
<organism evidence="5 6">
    <name type="scientific">Skermanella aerolata</name>
    <dbReference type="NCBI Taxonomy" id="393310"/>
    <lineage>
        <taxon>Bacteria</taxon>
        <taxon>Pseudomonadati</taxon>
        <taxon>Pseudomonadota</taxon>
        <taxon>Alphaproteobacteria</taxon>
        <taxon>Rhodospirillales</taxon>
        <taxon>Azospirillaceae</taxon>
        <taxon>Skermanella</taxon>
    </lineage>
</organism>
<dbReference type="InterPro" id="IPR014031">
    <property type="entry name" value="Ketoacyl_synth_C"/>
</dbReference>
<comment type="caution">
    <text evidence="5">The sequence shown here is derived from an EMBL/GenBank/DDBJ whole genome shotgun (WGS) entry which is preliminary data.</text>
</comment>
<dbReference type="SMART" id="SM00825">
    <property type="entry name" value="PKS_KS"/>
    <property type="match status" value="1"/>
</dbReference>
<dbReference type="SUPFAM" id="SSF53901">
    <property type="entry name" value="Thiolase-like"/>
    <property type="match status" value="2"/>
</dbReference>
<dbReference type="InterPro" id="IPR018201">
    <property type="entry name" value="Ketoacyl_synth_AS"/>
</dbReference>
<keyword evidence="2 3" id="KW-0808">Transferase</keyword>
<protein>
    <submittedName>
        <fullName evidence="5">Beta-ketoacyl-[acyl-carrier-protein] synthase II</fullName>
    </submittedName>
</protein>
<keyword evidence="6" id="KW-1185">Reference proteome</keyword>
<reference evidence="5 6" key="1">
    <citation type="submission" date="2019-07" db="EMBL/GenBank/DDBJ databases">
        <title>Whole genome shotgun sequence of Skermanella aerolata NBRC 106429.</title>
        <authorList>
            <person name="Hosoyama A."/>
            <person name="Uohara A."/>
            <person name="Ohji S."/>
            <person name="Ichikawa N."/>
        </authorList>
    </citation>
    <scope>NUCLEOTIDE SEQUENCE [LARGE SCALE GENOMIC DNA]</scope>
    <source>
        <strain evidence="5 6">NBRC 106429</strain>
    </source>
</reference>
<dbReference type="InterPro" id="IPR000794">
    <property type="entry name" value="Beta-ketoacyl_synthase"/>
</dbReference>
<dbReference type="NCBIfam" id="NF006618">
    <property type="entry name" value="PRK09185.1"/>
    <property type="match status" value="1"/>
</dbReference>
<evidence type="ECO:0000259" key="4">
    <source>
        <dbReference type="PROSITE" id="PS52004"/>
    </source>
</evidence>
<dbReference type="PROSITE" id="PS52004">
    <property type="entry name" value="KS3_2"/>
    <property type="match status" value="1"/>
</dbReference>
<evidence type="ECO:0000256" key="1">
    <source>
        <dbReference type="ARBA" id="ARBA00008467"/>
    </source>
</evidence>
<dbReference type="GO" id="GO:0006633">
    <property type="term" value="P:fatty acid biosynthetic process"/>
    <property type="evidence" value="ECO:0007669"/>
    <property type="project" value="InterPro"/>
</dbReference>
<sequence length="397" mass="41636">MQPLTVRHATVVNSLGIGRDATLEALRAGRSGLRPCTFETVDLDTFVGEVPGVDDAVIPERLANFDCRNNRLAHMALLSDGFTAAVECAVQKYGAHRIGLFLGTSTSGILSSEQAYRHRDPQTGALPASYDFAATHSTSSLADFVGRYLGLEGPAFVVSSACSTTAKVFGNAARMIQAGVCDAAVVGGADSLCLTTLYGFHSLELVSKRPCAPFDIDRDGVSLGEAAGFALLERAGPDDRRDDIRLLGVGESNDAYHMSTPHPEGLGARLAMEGALRAAGLRANDIGYVNLHGTATPYGDASEDRAITELFGADTPCSSTKGYTGHTLGAAGIVEAVISILSLQSGFMPGSAQTRTLDPALRSRYLLVNESAAMDRVMTNSFGFGGTNCSLIFGWAA</sequence>
<dbReference type="InterPro" id="IPR020841">
    <property type="entry name" value="PKS_Beta-ketoAc_synthase_dom"/>
</dbReference>
<evidence type="ECO:0000256" key="2">
    <source>
        <dbReference type="ARBA" id="ARBA00022679"/>
    </source>
</evidence>
<proteinExistence type="inferred from homology"/>
<dbReference type="Pfam" id="PF02801">
    <property type="entry name" value="Ketoacyl-synt_C"/>
    <property type="match status" value="1"/>
</dbReference>
<dbReference type="PANTHER" id="PTHR11712">
    <property type="entry name" value="POLYKETIDE SYNTHASE-RELATED"/>
    <property type="match status" value="1"/>
</dbReference>
<evidence type="ECO:0000313" key="5">
    <source>
        <dbReference type="EMBL" id="GEO41220.1"/>
    </source>
</evidence>
<comment type="similarity">
    <text evidence="1 3">Belongs to the thiolase-like superfamily. Beta-ketoacyl-ACP synthases family.</text>
</comment>
<dbReference type="InterPro" id="IPR014030">
    <property type="entry name" value="Ketoacyl_synth_N"/>
</dbReference>
<accession>A0A512DYE5</accession>
<dbReference type="EMBL" id="BJYZ01000026">
    <property type="protein sequence ID" value="GEO41220.1"/>
    <property type="molecule type" value="Genomic_DNA"/>
</dbReference>